<reference evidence="1" key="1">
    <citation type="submission" date="2021-06" db="EMBL/GenBank/DDBJ databases">
        <authorList>
            <person name="Kallberg Y."/>
            <person name="Tangrot J."/>
            <person name="Rosling A."/>
        </authorList>
    </citation>
    <scope>NUCLEOTIDE SEQUENCE</scope>
    <source>
        <strain evidence="1">28 12/20/2015</strain>
    </source>
</reference>
<protein>
    <submittedName>
        <fullName evidence="1">4921_t:CDS:1</fullName>
    </submittedName>
</protein>
<gene>
    <name evidence="1" type="ORF">SPELUC_LOCUS11799</name>
</gene>
<name>A0ACA9PIU6_9GLOM</name>
<feature type="non-terminal residue" evidence="1">
    <location>
        <position position="1"/>
    </location>
</feature>
<organism evidence="1 2">
    <name type="scientific">Cetraspora pellucida</name>
    <dbReference type="NCBI Taxonomy" id="1433469"/>
    <lineage>
        <taxon>Eukaryota</taxon>
        <taxon>Fungi</taxon>
        <taxon>Fungi incertae sedis</taxon>
        <taxon>Mucoromycota</taxon>
        <taxon>Glomeromycotina</taxon>
        <taxon>Glomeromycetes</taxon>
        <taxon>Diversisporales</taxon>
        <taxon>Gigasporaceae</taxon>
        <taxon>Cetraspora</taxon>
    </lineage>
</organism>
<dbReference type="EMBL" id="CAJVPW010025944">
    <property type="protein sequence ID" value="CAG8710726.1"/>
    <property type="molecule type" value="Genomic_DNA"/>
</dbReference>
<evidence type="ECO:0000313" key="2">
    <source>
        <dbReference type="Proteomes" id="UP000789366"/>
    </source>
</evidence>
<evidence type="ECO:0000313" key="1">
    <source>
        <dbReference type="EMBL" id="CAG8710726.1"/>
    </source>
</evidence>
<dbReference type="Proteomes" id="UP000789366">
    <property type="component" value="Unassembled WGS sequence"/>
</dbReference>
<accession>A0ACA9PIU6</accession>
<sequence>GDAYRICKKNLERRHDGGLELVLHEEKNNQGVTDILFYLSKVPDLVLVSSFFRETYRSKKGCWYKSTSMGYRKLRKMMNDIATHTDIDLSNGRKITNHSCCYTAIQLLKNNGLSDSNLQPFSRHRLCESLADYCKLSDDQPQAIQVSTAYAIEVPTAQTTEVPIAQATKVHTANQVSPQIQNPNKVKTSRLSKLKSCTQTHPSSSVMAPFKPPCLPNLPLLASYRQCRKPLSAVNNIIIQLPSSATSQSYNLKIDLKIN</sequence>
<proteinExistence type="predicted"/>
<comment type="caution">
    <text evidence="1">The sequence shown here is derived from an EMBL/GenBank/DDBJ whole genome shotgun (WGS) entry which is preliminary data.</text>
</comment>
<keyword evidence="2" id="KW-1185">Reference proteome</keyword>